<proteinExistence type="predicted"/>
<gene>
    <name evidence="2" type="ORF">B0T45_16110</name>
</gene>
<dbReference type="Proteomes" id="UP000192721">
    <property type="component" value="Unassembled WGS sequence"/>
</dbReference>
<evidence type="ECO:0000313" key="3">
    <source>
        <dbReference type="Proteomes" id="UP000192721"/>
    </source>
</evidence>
<name>A0A1W0CNA6_9NEIS</name>
<accession>A0A1W0CNA6</accession>
<comment type="caution">
    <text evidence="2">The sequence shown here is derived from an EMBL/GenBank/DDBJ whole genome shotgun (WGS) entry which is preliminary data.</text>
</comment>
<evidence type="ECO:0000256" key="1">
    <source>
        <dbReference type="SAM" id="MobiDB-lite"/>
    </source>
</evidence>
<sequence>MMANPVDVSASPSGGLVSGGALARSGPDGARAGVLSPARLFFLAANLAAARLARGRFDAEIRQPAFAGTS</sequence>
<dbReference type="EMBL" id="MUKV01000023">
    <property type="protein sequence ID" value="OQS36229.1"/>
    <property type="molecule type" value="Genomic_DNA"/>
</dbReference>
<reference evidence="2 3" key="1">
    <citation type="submission" date="2017-02" db="EMBL/GenBank/DDBJ databases">
        <title>Chromobacterium haemolyticum H5244.</title>
        <authorList>
            <person name="Gulvik C.A."/>
        </authorList>
    </citation>
    <scope>NUCLEOTIDE SEQUENCE [LARGE SCALE GENOMIC DNA]</scope>
    <source>
        <strain evidence="2 3">H5244</strain>
    </source>
</reference>
<evidence type="ECO:0000313" key="2">
    <source>
        <dbReference type="EMBL" id="OQS36229.1"/>
    </source>
</evidence>
<dbReference type="AlphaFoldDB" id="A0A1W0CNA6"/>
<protein>
    <submittedName>
        <fullName evidence="2">Uncharacterized protein</fullName>
    </submittedName>
</protein>
<organism evidence="2 3">
    <name type="scientific">Chromobacterium haemolyticum</name>
    <dbReference type="NCBI Taxonomy" id="394935"/>
    <lineage>
        <taxon>Bacteria</taxon>
        <taxon>Pseudomonadati</taxon>
        <taxon>Pseudomonadota</taxon>
        <taxon>Betaproteobacteria</taxon>
        <taxon>Neisseriales</taxon>
        <taxon>Chromobacteriaceae</taxon>
        <taxon>Chromobacterium</taxon>
    </lineage>
</organism>
<feature type="region of interest" description="Disordered" evidence="1">
    <location>
        <begin position="1"/>
        <end position="29"/>
    </location>
</feature>